<dbReference type="Proteomes" id="UP000323597">
    <property type="component" value="Chromosome D07"/>
</dbReference>
<sequence>MFVTLLSFKSILLVLIRYILGGKIVRRLAFLQQLKYSVATVRFSGNP</sequence>
<keyword evidence="2" id="KW-1185">Reference proteome</keyword>
<proteinExistence type="predicted"/>
<dbReference type="AlphaFoldDB" id="A0A5D2UAU6"/>
<evidence type="ECO:0000313" key="2">
    <source>
        <dbReference type="Proteomes" id="UP000323597"/>
    </source>
</evidence>
<evidence type="ECO:0000313" key="1">
    <source>
        <dbReference type="EMBL" id="TYI74138.1"/>
    </source>
</evidence>
<dbReference type="EMBL" id="CM017655">
    <property type="protein sequence ID" value="TYI74138.1"/>
    <property type="molecule type" value="Genomic_DNA"/>
</dbReference>
<accession>A0A5D2UAU6</accession>
<organism evidence="1 2">
    <name type="scientific">Gossypium mustelinum</name>
    <name type="common">Cotton</name>
    <name type="synonym">Gossypium caicoense</name>
    <dbReference type="NCBI Taxonomy" id="34275"/>
    <lineage>
        <taxon>Eukaryota</taxon>
        <taxon>Viridiplantae</taxon>
        <taxon>Streptophyta</taxon>
        <taxon>Embryophyta</taxon>
        <taxon>Tracheophyta</taxon>
        <taxon>Spermatophyta</taxon>
        <taxon>Magnoliopsida</taxon>
        <taxon>eudicotyledons</taxon>
        <taxon>Gunneridae</taxon>
        <taxon>Pentapetalae</taxon>
        <taxon>rosids</taxon>
        <taxon>malvids</taxon>
        <taxon>Malvales</taxon>
        <taxon>Malvaceae</taxon>
        <taxon>Malvoideae</taxon>
        <taxon>Gossypium</taxon>
    </lineage>
</organism>
<name>A0A5D2UAU6_GOSMU</name>
<protein>
    <submittedName>
        <fullName evidence="1">Uncharacterized protein</fullName>
    </submittedName>
</protein>
<gene>
    <name evidence="1" type="ORF">E1A91_D07G179400v1</name>
</gene>
<reference evidence="1 2" key="1">
    <citation type="submission" date="2019-07" db="EMBL/GenBank/DDBJ databases">
        <title>WGS assembly of Gossypium mustelinum.</title>
        <authorList>
            <person name="Chen Z.J."/>
            <person name="Sreedasyam A."/>
            <person name="Ando A."/>
            <person name="Song Q."/>
            <person name="De L."/>
            <person name="Hulse-Kemp A."/>
            <person name="Ding M."/>
            <person name="Ye W."/>
            <person name="Kirkbride R."/>
            <person name="Jenkins J."/>
            <person name="Plott C."/>
            <person name="Lovell J."/>
            <person name="Lin Y.-M."/>
            <person name="Vaughn R."/>
            <person name="Liu B."/>
            <person name="Li W."/>
            <person name="Simpson S."/>
            <person name="Scheffler B."/>
            <person name="Saski C."/>
            <person name="Grover C."/>
            <person name="Hu G."/>
            <person name="Conover J."/>
            <person name="Carlson J."/>
            <person name="Shu S."/>
            <person name="Boston L."/>
            <person name="Williams M."/>
            <person name="Peterson D."/>
            <person name="Mcgee K."/>
            <person name="Jones D."/>
            <person name="Wendel J."/>
            <person name="Stelly D."/>
            <person name="Grimwood J."/>
            <person name="Schmutz J."/>
        </authorList>
    </citation>
    <scope>NUCLEOTIDE SEQUENCE [LARGE SCALE GENOMIC DNA]</scope>
    <source>
        <strain evidence="1">1408120.09</strain>
    </source>
</reference>